<dbReference type="AlphaFoldDB" id="A0A0D0BJR3"/>
<feature type="compositionally biased region" description="Basic and acidic residues" evidence="1">
    <location>
        <begin position="56"/>
        <end position="65"/>
    </location>
</feature>
<dbReference type="Proteomes" id="UP000054538">
    <property type="component" value="Unassembled WGS sequence"/>
</dbReference>
<gene>
    <name evidence="2" type="ORF">PAXRUDRAFT_22677</name>
</gene>
<feature type="region of interest" description="Disordered" evidence="1">
    <location>
        <begin position="1"/>
        <end position="74"/>
    </location>
</feature>
<dbReference type="HOGENOM" id="CLU_2688547_0_0_1"/>
<reference evidence="3" key="2">
    <citation type="submission" date="2015-01" db="EMBL/GenBank/DDBJ databases">
        <title>Evolutionary Origins and Diversification of the Mycorrhizal Mutualists.</title>
        <authorList>
            <consortium name="DOE Joint Genome Institute"/>
            <consortium name="Mycorrhizal Genomics Consortium"/>
            <person name="Kohler A."/>
            <person name="Kuo A."/>
            <person name="Nagy L.G."/>
            <person name="Floudas D."/>
            <person name="Copeland A."/>
            <person name="Barry K.W."/>
            <person name="Cichocki N."/>
            <person name="Veneault-Fourrey C."/>
            <person name="LaButti K."/>
            <person name="Lindquist E.A."/>
            <person name="Lipzen A."/>
            <person name="Lundell T."/>
            <person name="Morin E."/>
            <person name="Murat C."/>
            <person name="Riley R."/>
            <person name="Ohm R."/>
            <person name="Sun H."/>
            <person name="Tunlid A."/>
            <person name="Henrissat B."/>
            <person name="Grigoriev I.V."/>
            <person name="Hibbett D.S."/>
            <person name="Martin F."/>
        </authorList>
    </citation>
    <scope>NUCLEOTIDE SEQUENCE [LARGE SCALE GENOMIC DNA]</scope>
    <source>
        <strain evidence="3">Ve08.2h10</strain>
    </source>
</reference>
<organism evidence="2 3">
    <name type="scientific">Paxillus rubicundulus Ve08.2h10</name>
    <dbReference type="NCBI Taxonomy" id="930991"/>
    <lineage>
        <taxon>Eukaryota</taxon>
        <taxon>Fungi</taxon>
        <taxon>Dikarya</taxon>
        <taxon>Basidiomycota</taxon>
        <taxon>Agaricomycotina</taxon>
        <taxon>Agaricomycetes</taxon>
        <taxon>Agaricomycetidae</taxon>
        <taxon>Boletales</taxon>
        <taxon>Paxilineae</taxon>
        <taxon>Paxillaceae</taxon>
        <taxon>Paxillus</taxon>
    </lineage>
</organism>
<dbReference type="EMBL" id="KN831507">
    <property type="protein sequence ID" value="KIK71892.1"/>
    <property type="molecule type" value="Genomic_DNA"/>
</dbReference>
<accession>A0A0D0BJR3</accession>
<protein>
    <submittedName>
        <fullName evidence="2">Uncharacterized protein</fullName>
    </submittedName>
</protein>
<reference evidence="2 3" key="1">
    <citation type="submission" date="2014-04" db="EMBL/GenBank/DDBJ databases">
        <authorList>
            <consortium name="DOE Joint Genome Institute"/>
            <person name="Kuo A."/>
            <person name="Kohler A."/>
            <person name="Jargeat P."/>
            <person name="Nagy L.G."/>
            <person name="Floudas D."/>
            <person name="Copeland A."/>
            <person name="Barry K.W."/>
            <person name="Cichocki N."/>
            <person name="Veneault-Fourrey C."/>
            <person name="LaButti K."/>
            <person name="Lindquist E.A."/>
            <person name="Lipzen A."/>
            <person name="Lundell T."/>
            <person name="Morin E."/>
            <person name="Murat C."/>
            <person name="Sun H."/>
            <person name="Tunlid A."/>
            <person name="Henrissat B."/>
            <person name="Grigoriev I.V."/>
            <person name="Hibbett D.S."/>
            <person name="Martin F."/>
            <person name="Nordberg H.P."/>
            <person name="Cantor M.N."/>
            <person name="Hua S.X."/>
        </authorList>
    </citation>
    <scope>NUCLEOTIDE SEQUENCE [LARGE SCALE GENOMIC DNA]</scope>
    <source>
        <strain evidence="2 3">Ve08.2h10</strain>
    </source>
</reference>
<name>A0A0D0BJR3_9AGAM</name>
<evidence type="ECO:0000313" key="3">
    <source>
        <dbReference type="Proteomes" id="UP000054538"/>
    </source>
</evidence>
<keyword evidence="3" id="KW-1185">Reference proteome</keyword>
<dbReference type="InParanoid" id="A0A0D0BJR3"/>
<sequence length="74" mass="8103">MDSEWVLKVQADPPGGGAEVPGPNIMKWASKPETWSEVVGNHKDSGKQQARKKVQERKSNGKDAQDANFKAKAQ</sequence>
<evidence type="ECO:0000313" key="2">
    <source>
        <dbReference type="EMBL" id="KIK71892.1"/>
    </source>
</evidence>
<evidence type="ECO:0000256" key="1">
    <source>
        <dbReference type="SAM" id="MobiDB-lite"/>
    </source>
</evidence>
<proteinExistence type="predicted"/>